<protein>
    <recommendedName>
        <fullName evidence="1">Abnormal cell migration protein 18-like fibronectin type I domain-containing protein</fullName>
    </recommendedName>
</protein>
<reference evidence="2" key="1">
    <citation type="submission" date="2021-06" db="EMBL/GenBank/DDBJ databases">
        <title>Parelaphostrongylus tenuis whole genome reference sequence.</title>
        <authorList>
            <person name="Garwood T.J."/>
            <person name="Larsen P.A."/>
            <person name="Fountain-Jones N.M."/>
            <person name="Garbe J.R."/>
            <person name="Macchietto M.G."/>
            <person name="Kania S.A."/>
            <person name="Gerhold R.W."/>
            <person name="Richards J.E."/>
            <person name="Wolf T.M."/>
        </authorList>
    </citation>
    <scope>NUCLEOTIDE SEQUENCE</scope>
    <source>
        <strain evidence="2">MNPRO001-30</strain>
        <tissue evidence="2">Meninges</tissue>
    </source>
</reference>
<sequence length="361" mass="41434">MCAYVISTENSLRYVAKRVMQEHPFFAFSIQNNPEELQFCRYWEWPFAVQAGIFPPTLTYAHIGCCPMHVSHKHLLFVRSESSLKRLFISFCAQQVTKQSSTNFNRASSDTKIVDNVYKVRCTIESDGTWHIKALECLAPNGTAVPVNEERLVDGLIWECIGNESGFPEFRSKPNSKPNSTFLCEGGHPYDYGWRELEVDMDQLYRCYENRSKFLGCSDSDILIPNGGFKKVDDHYIYCMLRKNLKDDYVGRHYLIDGDTNCKDRRGNPINQGSGLRERGVDVEYLYRCVVNTVEFLGCFDSEILIKNGEFKKVNDYVIHCTQRKNLQGKYVGAHYLIDGGVKCKDRRGDAINQGKVLLLL</sequence>
<comment type="caution">
    <text evidence="2">The sequence shown here is derived from an EMBL/GenBank/DDBJ whole genome shotgun (WGS) entry which is preliminary data.</text>
</comment>
<accession>A0AAD5M136</accession>
<dbReference type="PANTHER" id="PTHR35572">
    <property type="entry name" value="PROTEIN CBG04538-RELATED"/>
    <property type="match status" value="1"/>
</dbReference>
<proteinExistence type="predicted"/>
<organism evidence="2 3">
    <name type="scientific">Parelaphostrongylus tenuis</name>
    <name type="common">Meningeal worm</name>
    <dbReference type="NCBI Taxonomy" id="148309"/>
    <lineage>
        <taxon>Eukaryota</taxon>
        <taxon>Metazoa</taxon>
        <taxon>Ecdysozoa</taxon>
        <taxon>Nematoda</taxon>
        <taxon>Chromadorea</taxon>
        <taxon>Rhabditida</taxon>
        <taxon>Rhabditina</taxon>
        <taxon>Rhabditomorpha</taxon>
        <taxon>Strongyloidea</taxon>
        <taxon>Metastrongylidae</taxon>
        <taxon>Parelaphostrongylus</taxon>
    </lineage>
</organism>
<dbReference type="AlphaFoldDB" id="A0AAD5M136"/>
<dbReference type="Proteomes" id="UP001196413">
    <property type="component" value="Unassembled WGS sequence"/>
</dbReference>
<name>A0AAD5M136_PARTN</name>
<feature type="domain" description="Abnormal cell migration protein 18-like fibronectin type I" evidence="1">
    <location>
        <begin position="107"/>
        <end position="165"/>
    </location>
</feature>
<dbReference type="InterPro" id="IPR040282">
    <property type="entry name" value="Mig-18-like"/>
</dbReference>
<dbReference type="Pfam" id="PF23003">
    <property type="entry name" value="Fn1_2"/>
    <property type="match status" value="1"/>
</dbReference>
<dbReference type="EMBL" id="JAHQIW010000536">
    <property type="protein sequence ID" value="KAJ1348653.1"/>
    <property type="molecule type" value="Genomic_DNA"/>
</dbReference>
<evidence type="ECO:0000259" key="1">
    <source>
        <dbReference type="Pfam" id="PF23003"/>
    </source>
</evidence>
<gene>
    <name evidence="2" type="ORF">KIN20_004004</name>
</gene>
<keyword evidence="3" id="KW-1185">Reference proteome</keyword>
<dbReference type="InterPro" id="IPR055119">
    <property type="entry name" value="Mig18_Fn1"/>
</dbReference>
<evidence type="ECO:0000313" key="2">
    <source>
        <dbReference type="EMBL" id="KAJ1348653.1"/>
    </source>
</evidence>
<evidence type="ECO:0000313" key="3">
    <source>
        <dbReference type="Proteomes" id="UP001196413"/>
    </source>
</evidence>